<feature type="domain" description="ABC transporter" evidence="3">
    <location>
        <begin position="246"/>
        <end position="486"/>
    </location>
</feature>
<evidence type="ECO:0000256" key="2">
    <source>
        <dbReference type="ARBA" id="ARBA00022840"/>
    </source>
</evidence>
<dbReference type="InterPro" id="IPR003439">
    <property type="entry name" value="ABC_transporter-like_ATP-bd"/>
</dbReference>
<accession>A0A2M8P3T4</accession>
<dbReference type="SUPFAM" id="SSF52540">
    <property type="entry name" value="P-loop containing nucleoside triphosphate hydrolases"/>
    <property type="match status" value="2"/>
</dbReference>
<dbReference type="Gene3D" id="3.40.50.300">
    <property type="entry name" value="P-loop containing nucleotide triphosphate hydrolases"/>
    <property type="match status" value="2"/>
</dbReference>
<reference evidence="4 5" key="1">
    <citation type="submission" date="2017-11" db="EMBL/GenBank/DDBJ databases">
        <title>Evolution of Phototrophy in the Chloroflexi Phylum Driven by Horizontal Gene Transfer.</title>
        <authorList>
            <person name="Ward L.M."/>
            <person name="Hemp J."/>
            <person name="Shih P.M."/>
            <person name="Mcglynn S.E."/>
            <person name="Fischer W."/>
        </authorList>
    </citation>
    <scope>NUCLEOTIDE SEQUENCE [LARGE SCALE GENOMIC DNA]</scope>
    <source>
        <strain evidence="4">CP2_2F</strain>
    </source>
</reference>
<dbReference type="PROSITE" id="PS50893">
    <property type="entry name" value="ABC_TRANSPORTER_2"/>
    <property type="match status" value="2"/>
</dbReference>
<dbReference type="GO" id="GO:0016887">
    <property type="term" value="F:ATP hydrolysis activity"/>
    <property type="evidence" value="ECO:0007669"/>
    <property type="project" value="InterPro"/>
</dbReference>
<evidence type="ECO:0000313" key="5">
    <source>
        <dbReference type="Proteomes" id="UP000228921"/>
    </source>
</evidence>
<dbReference type="InterPro" id="IPR050107">
    <property type="entry name" value="ABC_carbohydrate_import_ATPase"/>
</dbReference>
<proteinExistence type="predicted"/>
<dbReference type="AlphaFoldDB" id="A0A2M8P3T4"/>
<dbReference type="InterPro" id="IPR003593">
    <property type="entry name" value="AAA+_ATPase"/>
</dbReference>
<dbReference type="Pfam" id="PF00005">
    <property type="entry name" value="ABC_tran"/>
    <property type="match status" value="2"/>
</dbReference>
<sequence>MHVELCNITKTFGSLRANDSLSLSFAEGRIYALLGENGAGKSTLMKILSGYQPPDSGEILIDGQAVTFETPAEALRCGIGMLHQDPLDVPNLTVLDNFMLGRREGLLPKRKAAREALETHAARLGFQLDPFRYVDSLTIGERQQLEIVRLLSLSARLLILDEPTTGISAEQKHTLFSSLKRLAAQEGMTIILVSHKLEDVAALCEEVYVLRGGKLVGHRHMPTPIDELVTLMFGQSLQPPSRRDHELGEEILRAESVSLAARRLTVRDLSLSVRSGEVIGLAGLDGSGQSDFLRACAGLQPINSGRILIGGVPIRGKSYAELLRMGVAYAPSGRLEEGLVDGLTLTEHFALARDGGAWIKWREATALAAEQIARYNIRGTPHSPVQTLSGGNQQRTLIALLPESLRLLLLEDPTRGLDVESTAWVWQQLLARRDAGAAILFTSPDLDEIVTYSDRVLVFCAGRATLVTDLAVSTRNPAERLGELIGGKAHEPR</sequence>
<comment type="caution">
    <text evidence="4">The sequence shown here is derived from an EMBL/GenBank/DDBJ whole genome shotgun (WGS) entry which is preliminary data.</text>
</comment>
<keyword evidence="1" id="KW-0547">Nucleotide-binding</keyword>
<gene>
    <name evidence="4" type="ORF">CUN51_00810</name>
</gene>
<evidence type="ECO:0000313" key="4">
    <source>
        <dbReference type="EMBL" id="PJF32200.1"/>
    </source>
</evidence>
<dbReference type="SMART" id="SM00382">
    <property type="entry name" value="AAA"/>
    <property type="match status" value="2"/>
</dbReference>
<dbReference type="PANTHER" id="PTHR43790:SF4">
    <property type="entry name" value="GUANOSINE IMPORT ATP-BINDING PROTEIN NUPO"/>
    <property type="match status" value="1"/>
</dbReference>
<dbReference type="InterPro" id="IPR027417">
    <property type="entry name" value="P-loop_NTPase"/>
</dbReference>
<dbReference type="CDD" id="cd03215">
    <property type="entry name" value="ABC_Carb_Monos_II"/>
    <property type="match status" value="1"/>
</dbReference>
<dbReference type="GO" id="GO:0005524">
    <property type="term" value="F:ATP binding"/>
    <property type="evidence" value="ECO:0007669"/>
    <property type="project" value="UniProtKB-KW"/>
</dbReference>
<protein>
    <submittedName>
        <fullName evidence="4">Sugar ABC transporter ATP-binding protein</fullName>
    </submittedName>
</protein>
<feature type="domain" description="ABC transporter" evidence="3">
    <location>
        <begin position="3"/>
        <end position="237"/>
    </location>
</feature>
<organism evidence="4 5">
    <name type="scientific">Candidatus Thermofonsia Clade 1 bacterium</name>
    <dbReference type="NCBI Taxonomy" id="2364210"/>
    <lineage>
        <taxon>Bacteria</taxon>
        <taxon>Bacillati</taxon>
        <taxon>Chloroflexota</taxon>
        <taxon>Candidatus Thermofontia</taxon>
        <taxon>Candidatus Thermofonsia Clade 1</taxon>
    </lineage>
</organism>
<dbReference type="PANTHER" id="PTHR43790">
    <property type="entry name" value="CARBOHYDRATE TRANSPORT ATP-BINDING PROTEIN MG119-RELATED"/>
    <property type="match status" value="1"/>
</dbReference>
<name>A0A2M8P3T4_9CHLR</name>
<evidence type="ECO:0000256" key="1">
    <source>
        <dbReference type="ARBA" id="ARBA00022741"/>
    </source>
</evidence>
<dbReference type="CDD" id="cd03216">
    <property type="entry name" value="ABC_Carb_Monos_I"/>
    <property type="match status" value="1"/>
</dbReference>
<evidence type="ECO:0000259" key="3">
    <source>
        <dbReference type="PROSITE" id="PS50893"/>
    </source>
</evidence>
<dbReference type="Proteomes" id="UP000228921">
    <property type="component" value="Unassembled WGS sequence"/>
</dbReference>
<keyword evidence="2 4" id="KW-0067">ATP-binding</keyword>
<dbReference type="EMBL" id="PGTK01000001">
    <property type="protein sequence ID" value="PJF32200.1"/>
    <property type="molecule type" value="Genomic_DNA"/>
</dbReference>